<evidence type="ECO:0008006" key="5">
    <source>
        <dbReference type="Google" id="ProtNLM"/>
    </source>
</evidence>
<dbReference type="EMBL" id="LGRX02029516">
    <property type="protein sequence ID" value="KAK3246747.1"/>
    <property type="molecule type" value="Genomic_DNA"/>
</dbReference>
<gene>
    <name evidence="3" type="ORF">CYMTET_43732</name>
</gene>
<accession>A0AAE0C3N2</accession>
<feature type="region of interest" description="Disordered" evidence="1">
    <location>
        <begin position="21"/>
        <end position="41"/>
    </location>
</feature>
<evidence type="ECO:0000313" key="3">
    <source>
        <dbReference type="EMBL" id="KAK3246747.1"/>
    </source>
</evidence>
<keyword evidence="2" id="KW-1133">Transmembrane helix</keyword>
<comment type="caution">
    <text evidence="3">The sequence shown here is derived from an EMBL/GenBank/DDBJ whole genome shotgun (WGS) entry which is preliminary data.</text>
</comment>
<keyword evidence="2" id="KW-0812">Transmembrane</keyword>
<proteinExistence type="predicted"/>
<name>A0AAE0C3N2_9CHLO</name>
<organism evidence="3 4">
    <name type="scientific">Cymbomonas tetramitiformis</name>
    <dbReference type="NCBI Taxonomy" id="36881"/>
    <lineage>
        <taxon>Eukaryota</taxon>
        <taxon>Viridiplantae</taxon>
        <taxon>Chlorophyta</taxon>
        <taxon>Pyramimonadophyceae</taxon>
        <taxon>Pyramimonadales</taxon>
        <taxon>Pyramimonadaceae</taxon>
        <taxon>Cymbomonas</taxon>
    </lineage>
</organism>
<dbReference type="AlphaFoldDB" id="A0AAE0C3N2"/>
<dbReference type="Proteomes" id="UP001190700">
    <property type="component" value="Unassembled WGS sequence"/>
</dbReference>
<keyword evidence="4" id="KW-1185">Reference proteome</keyword>
<keyword evidence="2" id="KW-0472">Membrane</keyword>
<protein>
    <recommendedName>
        <fullName evidence="5">Plastid lipid-associated protein/fibrillin conserved domain-containing protein</fullName>
    </recommendedName>
</protein>
<evidence type="ECO:0000256" key="1">
    <source>
        <dbReference type="SAM" id="MobiDB-lite"/>
    </source>
</evidence>
<feature type="transmembrane region" description="Helical" evidence="2">
    <location>
        <begin position="226"/>
        <end position="246"/>
    </location>
</feature>
<reference evidence="3 4" key="1">
    <citation type="journal article" date="2015" name="Genome Biol. Evol.">
        <title>Comparative Genomics of a Bacterivorous Green Alga Reveals Evolutionary Causalities and Consequences of Phago-Mixotrophic Mode of Nutrition.</title>
        <authorList>
            <person name="Burns J.A."/>
            <person name="Paasch A."/>
            <person name="Narechania A."/>
            <person name="Kim E."/>
        </authorList>
    </citation>
    <scope>NUCLEOTIDE SEQUENCE [LARGE SCALE GENOMIC DNA]</scope>
    <source>
        <strain evidence="3 4">PLY_AMNH</strain>
    </source>
</reference>
<evidence type="ECO:0000256" key="2">
    <source>
        <dbReference type="SAM" id="Phobius"/>
    </source>
</evidence>
<evidence type="ECO:0000313" key="4">
    <source>
        <dbReference type="Proteomes" id="UP001190700"/>
    </source>
</evidence>
<sequence length="266" mass="28724">MRGKDQAQLLVDDVLERIKDSDSGSALSKEEQSEVNDRLDELETFSDKKPLDDERIYGSYNVTYVSAGKSEKSNPAGGRFRGKLGKSLFRTTVLEQNVYEPDIILNKVGFRLFGIIPGEVTLKGTIEPEPADQRATVRAKFGSPKIKLGFVTLSFGPKSSVVLTTTYLDDRVRLGKGSRGSYFIFTRFSPTESSVDETPGSPLWKVAVTLAAVGGLAWGACTKLAIPPVWAAAAVFCVTLALALVLRNGGIVDEENRLSPASTGGD</sequence>